<protein>
    <recommendedName>
        <fullName evidence="4 11">Guanylate kinase</fullName>
        <ecNumber evidence="3 11">2.7.4.8</ecNumber>
    </recommendedName>
    <alternativeName>
        <fullName evidence="9 11">GMP kinase</fullName>
    </alternativeName>
</protein>
<dbReference type="PANTHER" id="PTHR23117">
    <property type="entry name" value="GUANYLATE KINASE-RELATED"/>
    <property type="match status" value="1"/>
</dbReference>
<evidence type="ECO:0000256" key="2">
    <source>
        <dbReference type="ARBA" id="ARBA00005790"/>
    </source>
</evidence>
<feature type="domain" description="Guanylate kinase-like" evidence="12">
    <location>
        <begin position="4"/>
        <end position="183"/>
    </location>
</feature>
<dbReference type="CDD" id="cd00071">
    <property type="entry name" value="GMPK"/>
    <property type="match status" value="1"/>
</dbReference>
<evidence type="ECO:0000256" key="3">
    <source>
        <dbReference type="ARBA" id="ARBA00012961"/>
    </source>
</evidence>
<proteinExistence type="inferred from homology"/>
<keyword evidence="5 11" id="KW-0808">Transferase</keyword>
<dbReference type="Proteomes" id="UP001489509">
    <property type="component" value="Unassembled WGS sequence"/>
</dbReference>
<evidence type="ECO:0000256" key="5">
    <source>
        <dbReference type="ARBA" id="ARBA00022679"/>
    </source>
</evidence>
<dbReference type="InterPro" id="IPR027417">
    <property type="entry name" value="P-loop_NTPase"/>
</dbReference>
<evidence type="ECO:0000313" key="13">
    <source>
        <dbReference type="EMBL" id="MEQ2439565.1"/>
    </source>
</evidence>
<dbReference type="PANTHER" id="PTHR23117:SF13">
    <property type="entry name" value="GUANYLATE KINASE"/>
    <property type="match status" value="1"/>
</dbReference>
<dbReference type="InterPro" id="IPR008144">
    <property type="entry name" value="Guanylate_kin-like_dom"/>
</dbReference>
<dbReference type="PROSITE" id="PS50052">
    <property type="entry name" value="GUANYLATE_KINASE_2"/>
    <property type="match status" value="1"/>
</dbReference>
<dbReference type="Pfam" id="PF00625">
    <property type="entry name" value="Guanylate_kin"/>
    <property type="match status" value="1"/>
</dbReference>
<keyword evidence="8 11" id="KW-0067">ATP-binding</keyword>
<dbReference type="RefSeq" id="WP_349217823.1">
    <property type="nucleotide sequence ID" value="NZ_JBBMFD010000001.1"/>
</dbReference>
<keyword evidence="7 11" id="KW-0418">Kinase</keyword>
<dbReference type="NCBIfam" id="TIGR03263">
    <property type="entry name" value="guanyl_kin"/>
    <property type="match status" value="1"/>
</dbReference>
<dbReference type="InterPro" id="IPR017665">
    <property type="entry name" value="Guanylate_kinase"/>
</dbReference>
<organism evidence="13 14">
    <name type="scientific">Solibaculum intestinale</name>
    <dbReference type="NCBI Taxonomy" id="3133165"/>
    <lineage>
        <taxon>Bacteria</taxon>
        <taxon>Bacillati</taxon>
        <taxon>Bacillota</taxon>
        <taxon>Clostridia</taxon>
        <taxon>Eubacteriales</taxon>
        <taxon>Oscillospiraceae</taxon>
        <taxon>Solibaculum</taxon>
    </lineage>
</organism>
<dbReference type="EC" id="2.7.4.8" evidence="3 11"/>
<evidence type="ECO:0000256" key="11">
    <source>
        <dbReference type="HAMAP-Rule" id="MF_00328"/>
    </source>
</evidence>
<evidence type="ECO:0000256" key="6">
    <source>
        <dbReference type="ARBA" id="ARBA00022741"/>
    </source>
</evidence>
<dbReference type="GO" id="GO:0004385">
    <property type="term" value="F:GMP kinase activity"/>
    <property type="evidence" value="ECO:0007669"/>
    <property type="project" value="UniProtKB-EC"/>
</dbReference>
<dbReference type="SMART" id="SM00072">
    <property type="entry name" value="GuKc"/>
    <property type="match status" value="1"/>
</dbReference>
<comment type="catalytic activity">
    <reaction evidence="10 11">
        <text>GMP + ATP = GDP + ADP</text>
        <dbReference type="Rhea" id="RHEA:20780"/>
        <dbReference type="ChEBI" id="CHEBI:30616"/>
        <dbReference type="ChEBI" id="CHEBI:58115"/>
        <dbReference type="ChEBI" id="CHEBI:58189"/>
        <dbReference type="ChEBI" id="CHEBI:456216"/>
        <dbReference type="EC" id="2.7.4.8"/>
    </reaction>
</comment>
<evidence type="ECO:0000313" key="14">
    <source>
        <dbReference type="Proteomes" id="UP001489509"/>
    </source>
</evidence>
<feature type="binding site" evidence="11">
    <location>
        <begin position="11"/>
        <end position="18"/>
    </location>
    <ligand>
        <name>ATP</name>
        <dbReference type="ChEBI" id="CHEBI:30616"/>
    </ligand>
</feature>
<evidence type="ECO:0000256" key="9">
    <source>
        <dbReference type="ARBA" id="ARBA00030128"/>
    </source>
</evidence>
<accession>A0ABV1DWX0</accession>
<keyword evidence="14" id="KW-1185">Reference proteome</keyword>
<comment type="similarity">
    <text evidence="2 11">Belongs to the guanylate kinase family.</text>
</comment>
<evidence type="ECO:0000256" key="4">
    <source>
        <dbReference type="ARBA" id="ARBA00016296"/>
    </source>
</evidence>
<sequence length="208" mass="23248">MNEGCLLVLSGPSGCGKGTVVKRLLERDPKLRLSVSMTTRVPREGEVDGVSYHFVTKEQFDRTVEQGGAMEYARCGNGDCYGTPAAPVKEWREEGMDVILEIDIQGYRQVKEKAPDAVGIFIMPPSFGELSRRLHERGTESEEKIRQRLKTGKEEIRCAGEYQYIVVNDALEDAVDQIEAILKAEHAKTEAMRTIIEEVLNDAQTISQ</sequence>
<evidence type="ECO:0000256" key="8">
    <source>
        <dbReference type="ARBA" id="ARBA00022840"/>
    </source>
</evidence>
<comment type="subcellular location">
    <subcellularLocation>
        <location evidence="11">Cytoplasm</location>
    </subcellularLocation>
</comment>
<gene>
    <name evidence="11 13" type="primary">gmk</name>
    <name evidence="13" type="ORF">WMO26_01840</name>
</gene>
<dbReference type="Gene3D" id="3.40.50.300">
    <property type="entry name" value="P-loop containing nucleotide triphosphate hydrolases"/>
    <property type="match status" value="1"/>
</dbReference>
<comment type="function">
    <text evidence="1 11">Essential for recycling GMP and indirectly, cGMP.</text>
</comment>
<dbReference type="InterPro" id="IPR020590">
    <property type="entry name" value="Guanylate_kinase_CS"/>
</dbReference>
<dbReference type="Gene3D" id="3.30.63.10">
    <property type="entry name" value="Guanylate Kinase phosphate binding domain"/>
    <property type="match status" value="1"/>
</dbReference>
<dbReference type="HAMAP" id="MF_00328">
    <property type="entry name" value="Guanylate_kinase"/>
    <property type="match status" value="1"/>
</dbReference>
<dbReference type="InterPro" id="IPR008145">
    <property type="entry name" value="GK/Ca_channel_bsu"/>
</dbReference>
<evidence type="ECO:0000256" key="10">
    <source>
        <dbReference type="ARBA" id="ARBA00048594"/>
    </source>
</evidence>
<evidence type="ECO:0000259" key="12">
    <source>
        <dbReference type="PROSITE" id="PS50052"/>
    </source>
</evidence>
<evidence type="ECO:0000256" key="1">
    <source>
        <dbReference type="ARBA" id="ARBA00003531"/>
    </source>
</evidence>
<reference evidence="13 14" key="1">
    <citation type="submission" date="2024-03" db="EMBL/GenBank/DDBJ databases">
        <title>Human intestinal bacterial collection.</title>
        <authorList>
            <person name="Pauvert C."/>
            <person name="Hitch T.C.A."/>
            <person name="Clavel T."/>
        </authorList>
    </citation>
    <scope>NUCLEOTIDE SEQUENCE [LARGE SCALE GENOMIC DNA]</scope>
    <source>
        <strain evidence="13 14">CLA-JM-H44</strain>
    </source>
</reference>
<keyword evidence="11" id="KW-0963">Cytoplasm</keyword>
<dbReference type="SUPFAM" id="SSF52540">
    <property type="entry name" value="P-loop containing nucleoside triphosphate hydrolases"/>
    <property type="match status" value="1"/>
</dbReference>
<dbReference type="EMBL" id="JBBMFD010000001">
    <property type="protein sequence ID" value="MEQ2439565.1"/>
    <property type="molecule type" value="Genomic_DNA"/>
</dbReference>
<keyword evidence="6 11" id="KW-0547">Nucleotide-binding</keyword>
<dbReference type="PROSITE" id="PS00856">
    <property type="entry name" value="GUANYLATE_KINASE_1"/>
    <property type="match status" value="1"/>
</dbReference>
<name>A0ABV1DWX0_9FIRM</name>
<comment type="caution">
    <text evidence="13">The sequence shown here is derived from an EMBL/GenBank/DDBJ whole genome shotgun (WGS) entry which is preliminary data.</text>
</comment>
<evidence type="ECO:0000256" key="7">
    <source>
        <dbReference type="ARBA" id="ARBA00022777"/>
    </source>
</evidence>